<accession>L1NCA4</accession>
<reference evidence="1 2" key="1">
    <citation type="submission" date="2012-05" db="EMBL/GenBank/DDBJ databases">
        <authorList>
            <person name="Weinstock G."/>
            <person name="Sodergren E."/>
            <person name="Lobos E.A."/>
            <person name="Fulton L."/>
            <person name="Fulton R."/>
            <person name="Courtney L."/>
            <person name="Fronick C."/>
            <person name="O'Laughlin M."/>
            <person name="Godfrey J."/>
            <person name="Wilson R.M."/>
            <person name="Miner T."/>
            <person name="Farmer C."/>
            <person name="Delehaunty K."/>
            <person name="Cordes M."/>
            <person name="Minx P."/>
            <person name="Tomlinson C."/>
            <person name="Chen J."/>
            <person name="Wollam A."/>
            <person name="Pepin K.H."/>
            <person name="Bhonagiri V."/>
            <person name="Zhang X."/>
            <person name="Suruliraj S."/>
            <person name="Warren W."/>
            <person name="Mitreva M."/>
            <person name="Mardis E.R."/>
            <person name="Wilson R.K."/>
        </authorList>
    </citation>
    <scope>NUCLEOTIDE SEQUENCE [LARGE SCALE GENOMIC DNA]</scope>
    <source>
        <strain evidence="1 2">F0037</strain>
    </source>
</reference>
<dbReference type="PROSITE" id="PS51257">
    <property type="entry name" value="PROKAR_LIPOPROTEIN"/>
    <property type="match status" value="1"/>
</dbReference>
<gene>
    <name evidence="1" type="ORF">HMPREF9134_01252</name>
</gene>
<dbReference type="PATRIC" id="fig|1127696.3.peg.1130"/>
<organism evidence="1 2">
    <name type="scientific">Porphyromonas catoniae F0037</name>
    <dbReference type="NCBI Taxonomy" id="1127696"/>
    <lineage>
        <taxon>Bacteria</taxon>
        <taxon>Pseudomonadati</taxon>
        <taxon>Bacteroidota</taxon>
        <taxon>Bacteroidia</taxon>
        <taxon>Bacteroidales</taxon>
        <taxon>Porphyromonadaceae</taxon>
        <taxon>Porphyromonas</taxon>
    </lineage>
</organism>
<dbReference type="HOGENOM" id="CLU_472387_0_0_10"/>
<dbReference type="RefSeq" id="WP_005467313.1">
    <property type="nucleotide sequence ID" value="NZ_KB291031.1"/>
</dbReference>
<protein>
    <submittedName>
        <fullName evidence="1">Uncharacterized protein</fullName>
    </submittedName>
</protein>
<proteinExistence type="predicted"/>
<evidence type="ECO:0000313" key="1">
    <source>
        <dbReference type="EMBL" id="EKY00905.1"/>
    </source>
</evidence>
<evidence type="ECO:0000313" key="2">
    <source>
        <dbReference type="Proteomes" id="UP000010408"/>
    </source>
</evidence>
<comment type="caution">
    <text evidence="1">The sequence shown here is derived from an EMBL/GenBank/DDBJ whole genome shotgun (WGS) entry which is preliminary data.</text>
</comment>
<name>L1NCA4_9PORP</name>
<dbReference type="EMBL" id="AMEQ01000035">
    <property type="protein sequence ID" value="EKY00905.1"/>
    <property type="molecule type" value="Genomic_DNA"/>
</dbReference>
<dbReference type="Proteomes" id="UP000010408">
    <property type="component" value="Unassembled WGS sequence"/>
</dbReference>
<dbReference type="AlphaFoldDB" id="L1NCA4"/>
<sequence>MKRTLLALAMLFALASCNKNEEQQKPQQYNLQLDLTAQVDEGATARAMDYKLSSGKVKYTLEGKPKMSVLTCIYEGNNLLYSRNHDWDVSDDGKSLKCNENINFTAVVSNPNNLRLIAVLGDATGTPNSLALSSSYSPGNQIKVFSETEAATLNVPYIMDVKLGRNVSGFWVPKTETKIFKPYGHLVRVKMTNQTFYDVTITGLTSSKFIAKGASLNATAKTLTREDYEGKQTFPLSKEISIANSKSDQSVILWVPTLPTNENSYKLDLIAKDAPAGRLYSKMKLTKTTPNYENGKLYNAEITLYRTRIANPLSLLSEDVLNYQETDFVDLPNYNYSNLSTYNGTDKVGYFKAAYIRGKYTRDNHTFPKTGATQWHLPNRHEWNSILFAPNRIAPQQYERVKNGKVAVQVNNYKASVAYQTYNPQTNADLQPGQSFYVLAYGKTATTLETDFNAELSNDNRFAFRYTLAQGGGGLIITCAPVGVLDISSAEELATSNVFNSSGAVTRRIRFYGMAKTGGTDKAINKDVTWGGGTVADYIAKDGYFGAFSILNNAVVADWTGADQLYSIVKFFKRTDN</sequence>